<protein>
    <submittedName>
        <fullName evidence="1">Uncharacterized protein</fullName>
    </submittedName>
</protein>
<comment type="caution">
    <text evidence="1">The sequence shown here is derived from an EMBL/GenBank/DDBJ whole genome shotgun (WGS) entry which is preliminary data.</text>
</comment>
<dbReference type="HOGENOM" id="CLU_010693_0_0_1"/>
<evidence type="ECO:0000313" key="1">
    <source>
        <dbReference type="EMBL" id="ESK87759.1"/>
    </source>
</evidence>
<name>V2Y7W3_MONRO</name>
<dbReference type="STRING" id="1381753.V2Y7W3"/>
<organism evidence="1 2">
    <name type="scientific">Moniliophthora roreri (strain MCA 2997)</name>
    <name type="common">Cocoa frosty pod rot fungus</name>
    <name type="synonym">Crinipellis roreri</name>
    <dbReference type="NCBI Taxonomy" id="1381753"/>
    <lineage>
        <taxon>Eukaryota</taxon>
        <taxon>Fungi</taxon>
        <taxon>Dikarya</taxon>
        <taxon>Basidiomycota</taxon>
        <taxon>Agaricomycotina</taxon>
        <taxon>Agaricomycetes</taxon>
        <taxon>Agaricomycetidae</taxon>
        <taxon>Agaricales</taxon>
        <taxon>Marasmiineae</taxon>
        <taxon>Marasmiaceae</taxon>
        <taxon>Moniliophthora</taxon>
    </lineage>
</organism>
<dbReference type="AlphaFoldDB" id="V2Y7W3"/>
<dbReference type="EMBL" id="AWSO01000746">
    <property type="protein sequence ID" value="ESK87759.1"/>
    <property type="molecule type" value="Genomic_DNA"/>
</dbReference>
<reference evidence="1 2" key="1">
    <citation type="journal article" date="2014" name="BMC Genomics">
        <title>Genome and secretome analysis of the hemibiotrophic fungal pathogen, Moniliophthora roreri, which causes frosty pod rot disease of cacao: mechanisms of the biotrophic and necrotrophic phases.</title>
        <authorList>
            <person name="Meinhardt L.W."/>
            <person name="Costa G.G.L."/>
            <person name="Thomazella D.P.T."/>
            <person name="Teixeira P.J.P.L."/>
            <person name="Carazzolle M.F."/>
            <person name="Schuster S.C."/>
            <person name="Carlson J.E."/>
            <person name="Guiltinan M.J."/>
            <person name="Mieczkowski P."/>
            <person name="Farmer A."/>
            <person name="Ramaraj T."/>
            <person name="Crozier J."/>
            <person name="Davis R.E."/>
            <person name="Shao J."/>
            <person name="Melnick R.L."/>
            <person name="Pereira G.A.G."/>
            <person name="Bailey B.A."/>
        </authorList>
    </citation>
    <scope>NUCLEOTIDE SEQUENCE [LARGE SCALE GENOMIC DNA]</scope>
    <source>
        <strain evidence="1 2">MCA 2997</strain>
    </source>
</reference>
<dbReference type="Proteomes" id="UP000017559">
    <property type="component" value="Unassembled WGS sequence"/>
</dbReference>
<dbReference type="KEGG" id="mrr:Moror_11296"/>
<accession>V2Y7W3</accession>
<proteinExistence type="predicted"/>
<sequence length="698" mass="78848">MISSLSLSLSNIRSNLRLEEDNANLYIVIDEAQTAVKKYATSFRSQDCKTPHLNATYIITGTGIDMELIRDALSSTTCKSDKVYKVSHSGIFDTAASQQHYALPFFPAEIVGSVGCKVLLERMFYWLRGRHRFTAEFIAMLLRADFHNPHILLSDYIKHIAGFYPTDAPDQFTLGASLPLLEFSTGPIVVDKVTADTILMEKVRQSCHDYALHSIVPQYVGVAKDVELVQHGLARFKTRAINVNETGETKVEYFVAVDEPLVLLACSAYLNNVGGPRARLDYSLHGRVMKDIRIYYPSDGRNGFEDCIATYFAMAFAKPTKLSSVFNSVSPRYCKQGLLNCRAQIVAYHRSWVDGQNIDSWGTYDIRPGLEQSLAGCLRSSDMRSDDRDPQSALLSWLRFEGREAFCFPSNLMGPDILFLLRLTKGEEERDPDYFSYVWVAVQCKNHNSYKRLPDGALIDAVKTVTPNRFFIPRDKNVATASATQKRNRLDVLGALSELPNKEPLAGKYSVLRVVVGYPAKADFKDILASGQKTRRLESLDGQHSHPLVTFDIRALKERYRELGTTVLNEMESRAIDARRARKGTIGDLHAFARAVSEEWNLDEWRSHFAAMTSEQLRTYLEHFRHLPGVNLPEMYRGPGHRLQDLLEEACIAYYRNQNDIEVGPEFEGDDADANSSEEAVMVQFSPTILWTLMVIHL</sequence>
<gene>
    <name evidence="1" type="ORF">Moror_11296</name>
</gene>
<evidence type="ECO:0000313" key="2">
    <source>
        <dbReference type="Proteomes" id="UP000017559"/>
    </source>
</evidence>
<dbReference type="OrthoDB" id="2393824at2759"/>
<keyword evidence="2" id="KW-1185">Reference proteome</keyword>